<dbReference type="EMBL" id="CM042036">
    <property type="protein sequence ID" value="KAI3745438.1"/>
    <property type="molecule type" value="Genomic_DNA"/>
</dbReference>
<gene>
    <name evidence="1" type="ORF">L1987_58550</name>
</gene>
<accession>A0ACB9DG25</accession>
<dbReference type="Proteomes" id="UP001056120">
    <property type="component" value="Linkage Group LG19"/>
</dbReference>
<protein>
    <submittedName>
        <fullName evidence="1">Uncharacterized protein</fullName>
    </submittedName>
</protein>
<reference evidence="1 2" key="2">
    <citation type="journal article" date="2022" name="Mol. Ecol. Resour.">
        <title>The genomes of chicory, endive, great burdock and yacon provide insights into Asteraceae paleo-polyploidization history and plant inulin production.</title>
        <authorList>
            <person name="Fan W."/>
            <person name="Wang S."/>
            <person name="Wang H."/>
            <person name="Wang A."/>
            <person name="Jiang F."/>
            <person name="Liu H."/>
            <person name="Zhao H."/>
            <person name="Xu D."/>
            <person name="Zhang Y."/>
        </authorList>
    </citation>
    <scope>NUCLEOTIDE SEQUENCE [LARGE SCALE GENOMIC DNA]</scope>
    <source>
        <strain evidence="2">cv. Yunnan</strain>
        <tissue evidence="1">Leaves</tissue>
    </source>
</reference>
<organism evidence="1 2">
    <name type="scientific">Smallanthus sonchifolius</name>
    <dbReference type="NCBI Taxonomy" id="185202"/>
    <lineage>
        <taxon>Eukaryota</taxon>
        <taxon>Viridiplantae</taxon>
        <taxon>Streptophyta</taxon>
        <taxon>Embryophyta</taxon>
        <taxon>Tracheophyta</taxon>
        <taxon>Spermatophyta</taxon>
        <taxon>Magnoliopsida</taxon>
        <taxon>eudicotyledons</taxon>
        <taxon>Gunneridae</taxon>
        <taxon>Pentapetalae</taxon>
        <taxon>asterids</taxon>
        <taxon>campanulids</taxon>
        <taxon>Asterales</taxon>
        <taxon>Asteraceae</taxon>
        <taxon>Asteroideae</taxon>
        <taxon>Heliantheae alliance</taxon>
        <taxon>Millerieae</taxon>
        <taxon>Smallanthus</taxon>
    </lineage>
</organism>
<reference evidence="2" key="1">
    <citation type="journal article" date="2022" name="Mol. Ecol. Resour.">
        <title>The genomes of chicory, endive, great burdock and yacon provide insights into Asteraceae palaeo-polyploidization history and plant inulin production.</title>
        <authorList>
            <person name="Fan W."/>
            <person name="Wang S."/>
            <person name="Wang H."/>
            <person name="Wang A."/>
            <person name="Jiang F."/>
            <person name="Liu H."/>
            <person name="Zhao H."/>
            <person name="Xu D."/>
            <person name="Zhang Y."/>
        </authorList>
    </citation>
    <scope>NUCLEOTIDE SEQUENCE [LARGE SCALE GENOMIC DNA]</scope>
    <source>
        <strain evidence="2">cv. Yunnan</strain>
    </source>
</reference>
<comment type="caution">
    <text evidence="1">The sequence shown here is derived from an EMBL/GenBank/DDBJ whole genome shotgun (WGS) entry which is preliminary data.</text>
</comment>
<sequence>MQPMPWTGMPSKQGHQPSKSVRQKLLENRMERSVLTFALVVVMTALGFSRAEQVNNSASGGLLWTSGDGHLVGNAETDESLNDHEEFDGGFPSLDGMLQWAIGHSDPAKLELKAHDVQQLSADELQKRQMELKELVEKLEMPSDAKLMKIAIDDLNNLSLSLVDRHRALEELLVLVEAIDNANDLHKMGGLSVVIRELTHSDSGVRTKCAWIIGKASQNNPIVQEQVLELGALPTLITMVKSSFTEEAIKALYAVSSVIRNNQNGIELFYSEGGDLMVQGVLSNVTTDVRLQRRSVSLVGDLAEHQLEHSSKPEPRFFSNCALVRPVLDLTTSNDLDLQEKVLVTVKNLLMLKSADLLVVDGFCGLKGALERMRHQLQQEEDRREYAIDVEGLCKEVNSIYLEKLNKVSQVPT</sequence>
<keyword evidence="2" id="KW-1185">Reference proteome</keyword>
<evidence type="ECO:0000313" key="2">
    <source>
        <dbReference type="Proteomes" id="UP001056120"/>
    </source>
</evidence>
<evidence type="ECO:0000313" key="1">
    <source>
        <dbReference type="EMBL" id="KAI3745438.1"/>
    </source>
</evidence>
<proteinExistence type="predicted"/>
<name>A0ACB9DG25_9ASTR</name>